<feature type="compositionally biased region" description="Basic and acidic residues" evidence="1">
    <location>
        <begin position="124"/>
        <end position="146"/>
    </location>
</feature>
<protein>
    <submittedName>
        <fullName evidence="3">Respiratory-chain NADH dehydrogenase, subunit</fullName>
    </submittedName>
</protein>
<dbReference type="RefSeq" id="WP_073341877.1">
    <property type="nucleotide sequence ID" value="NZ_FQVH01000005.1"/>
</dbReference>
<dbReference type="OrthoDB" id="3178054at2"/>
<feature type="region of interest" description="Disordered" evidence="1">
    <location>
        <begin position="115"/>
        <end position="146"/>
    </location>
</feature>
<dbReference type="InterPro" id="IPR037232">
    <property type="entry name" value="NADH_quin_OxRdtase_su_C/D-like"/>
</dbReference>
<dbReference type="Proteomes" id="UP000184088">
    <property type="component" value="Unassembled WGS sequence"/>
</dbReference>
<evidence type="ECO:0000256" key="1">
    <source>
        <dbReference type="SAM" id="MobiDB-lite"/>
    </source>
</evidence>
<evidence type="ECO:0000313" key="4">
    <source>
        <dbReference type="Proteomes" id="UP000184088"/>
    </source>
</evidence>
<dbReference type="GO" id="GO:0008137">
    <property type="term" value="F:NADH dehydrogenase (ubiquinone) activity"/>
    <property type="evidence" value="ECO:0007669"/>
    <property type="project" value="InterPro"/>
</dbReference>
<dbReference type="InterPro" id="IPR012179">
    <property type="entry name" value="NiFe-hyd_3_EchD"/>
</dbReference>
<reference evidence="3 4" key="1">
    <citation type="submission" date="2016-11" db="EMBL/GenBank/DDBJ databases">
        <authorList>
            <person name="Jaros S."/>
            <person name="Januszkiewicz K."/>
            <person name="Wedrychowicz H."/>
        </authorList>
    </citation>
    <scope>NUCLEOTIDE SEQUENCE [LARGE SCALE GENOMIC DNA]</scope>
    <source>
        <strain evidence="3 4">DSM 17918</strain>
    </source>
</reference>
<keyword evidence="4" id="KW-1185">Reference proteome</keyword>
<dbReference type="EMBL" id="FQVH01000005">
    <property type="protein sequence ID" value="SHE76055.1"/>
    <property type="molecule type" value="Genomic_DNA"/>
</dbReference>
<evidence type="ECO:0000313" key="3">
    <source>
        <dbReference type="EMBL" id="SHE76055.1"/>
    </source>
</evidence>
<dbReference type="SUPFAM" id="SSF143243">
    <property type="entry name" value="Nqo5-like"/>
    <property type="match status" value="1"/>
</dbReference>
<sequence>MVEAKEITIENLLDEVKYYHDSGYRFVTTTCIDMGDKFQIYYHFDKDMKLENLKLIVDKNTRVPSISSIYFCSILSENEMQDMFGIEFDGLVVDYGGKFLLGEDSPLTPQAHIQVIKKPSAETAEDKKGETDKSSKESDNKKSDSL</sequence>
<evidence type="ECO:0000259" key="2">
    <source>
        <dbReference type="Pfam" id="PF00329"/>
    </source>
</evidence>
<dbReference type="Gene3D" id="3.30.460.80">
    <property type="entry name" value="NADH:ubiquinone oxidoreductase, 30kDa subunit"/>
    <property type="match status" value="1"/>
</dbReference>
<feature type="domain" description="NADH:ubiquinone oxidoreductase 30kDa subunit" evidence="2">
    <location>
        <begin position="10"/>
        <end position="90"/>
    </location>
</feature>
<dbReference type="PIRSF" id="PIRSF036585">
    <property type="entry name" value="EchD"/>
    <property type="match status" value="1"/>
</dbReference>
<dbReference type="Pfam" id="PF00329">
    <property type="entry name" value="Complex1_30kDa"/>
    <property type="match status" value="1"/>
</dbReference>
<gene>
    <name evidence="3" type="ORF">SAMN02746089_00752</name>
</gene>
<dbReference type="InterPro" id="IPR001268">
    <property type="entry name" value="NADH_UbQ_OxRdtase_30kDa_su"/>
</dbReference>
<dbReference type="STRING" id="1121256.SAMN02746089_00752"/>
<name>A0A1M4W4H8_9THEO</name>
<proteinExistence type="predicted"/>
<accession>A0A1M4W4H8</accession>
<organism evidence="3 4">
    <name type="scientific">Caldanaerobius fijiensis DSM 17918</name>
    <dbReference type="NCBI Taxonomy" id="1121256"/>
    <lineage>
        <taxon>Bacteria</taxon>
        <taxon>Bacillati</taxon>
        <taxon>Bacillota</taxon>
        <taxon>Clostridia</taxon>
        <taxon>Thermoanaerobacterales</taxon>
        <taxon>Thermoanaerobacteraceae</taxon>
        <taxon>Caldanaerobius</taxon>
    </lineage>
</organism>
<dbReference type="AlphaFoldDB" id="A0A1M4W4H8"/>